<dbReference type="GO" id="GO:0004525">
    <property type="term" value="F:ribonuclease III activity"/>
    <property type="evidence" value="ECO:0007669"/>
    <property type="project" value="InterPro"/>
</dbReference>
<dbReference type="AlphaFoldDB" id="A0A6C0HJ79"/>
<protein>
    <recommendedName>
        <fullName evidence="2">RNase III domain-containing protein</fullName>
    </recommendedName>
</protein>
<dbReference type="GO" id="GO:0003725">
    <property type="term" value="F:double-stranded RNA binding"/>
    <property type="evidence" value="ECO:0007669"/>
    <property type="project" value="TreeGrafter"/>
</dbReference>
<reference evidence="3" key="1">
    <citation type="journal article" date="2020" name="Nature">
        <title>Giant virus diversity and host interactions through global metagenomics.</title>
        <authorList>
            <person name="Schulz F."/>
            <person name="Roux S."/>
            <person name="Paez-Espino D."/>
            <person name="Jungbluth S."/>
            <person name="Walsh D.A."/>
            <person name="Denef V.J."/>
            <person name="McMahon K.D."/>
            <person name="Konstantinidis K.T."/>
            <person name="Eloe-Fadrosh E.A."/>
            <person name="Kyrpides N.C."/>
            <person name="Woyke T."/>
        </authorList>
    </citation>
    <scope>NUCLEOTIDE SEQUENCE</scope>
    <source>
        <strain evidence="3">GVMAG-M-3300023184-120</strain>
    </source>
</reference>
<organism evidence="3">
    <name type="scientific">viral metagenome</name>
    <dbReference type="NCBI Taxonomy" id="1070528"/>
    <lineage>
        <taxon>unclassified sequences</taxon>
        <taxon>metagenomes</taxon>
        <taxon>organismal metagenomes</taxon>
    </lineage>
</organism>
<sequence length="360" mass="41720">MNSLSKISKRDDDLVVQKNALGKEQFIFDPYNPLNHEITPKEIEQLLQKHNVNLKINNFTLYKRAFIHKSYIKRPQILNELNNITIVEQPPNCVGLYTKSNERLEFLGDGILECIAKFYLYKRFPKSDEGFMTDTKIELVKNETIGRIASEIGFPQWFMISKHTEQKNLRQNFKKLGCLFEAFVGALFLDFNRISIHDEDKWFDNVFQCGPGFQVAQLFVEHVFDNYIDWTRITKQSENYKRPLQELLQSEFKTTPHLMEIVPYSNDSGYTMGVYLVLGEPTHGKTHKGALPKTTFHTFEGIHIHMAQNSCIYLFLGEGTHKIKQTAEQSACKNAIELLKQFHDFGSVIGKVQQKHAAFT</sequence>
<dbReference type="PROSITE" id="PS50142">
    <property type="entry name" value="RNASE_3_2"/>
    <property type="match status" value="1"/>
</dbReference>
<dbReference type="Pfam" id="PF00636">
    <property type="entry name" value="Ribonuclease_3"/>
    <property type="match status" value="1"/>
</dbReference>
<dbReference type="EMBL" id="MN739970">
    <property type="protein sequence ID" value="QHT80494.1"/>
    <property type="molecule type" value="Genomic_DNA"/>
</dbReference>
<keyword evidence="1" id="KW-0694">RNA-binding</keyword>
<dbReference type="SUPFAM" id="SSF69065">
    <property type="entry name" value="RNase III domain-like"/>
    <property type="match status" value="1"/>
</dbReference>
<evidence type="ECO:0000259" key="2">
    <source>
        <dbReference type="PROSITE" id="PS50142"/>
    </source>
</evidence>
<name>A0A6C0HJ79_9ZZZZ</name>
<dbReference type="SMART" id="SM00535">
    <property type="entry name" value="RIBOc"/>
    <property type="match status" value="1"/>
</dbReference>
<evidence type="ECO:0000313" key="3">
    <source>
        <dbReference type="EMBL" id="QHT80494.1"/>
    </source>
</evidence>
<feature type="domain" description="RNase III" evidence="2">
    <location>
        <begin position="43"/>
        <end position="192"/>
    </location>
</feature>
<proteinExistence type="predicted"/>
<dbReference type="Gene3D" id="1.10.1520.10">
    <property type="entry name" value="Ribonuclease III domain"/>
    <property type="match status" value="1"/>
</dbReference>
<dbReference type="PROSITE" id="PS00517">
    <property type="entry name" value="RNASE_3_1"/>
    <property type="match status" value="1"/>
</dbReference>
<dbReference type="InterPro" id="IPR000999">
    <property type="entry name" value="RNase_III_dom"/>
</dbReference>
<dbReference type="GO" id="GO:0010468">
    <property type="term" value="P:regulation of gene expression"/>
    <property type="evidence" value="ECO:0007669"/>
    <property type="project" value="TreeGrafter"/>
</dbReference>
<evidence type="ECO:0000256" key="1">
    <source>
        <dbReference type="ARBA" id="ARBA00022884"/>
    </source>
</evidence>
<accession>A0A6C0HJ79</accession>
<dbReference type="GO" id="GO:0006396">
    <property type="term" value="P:RNA processing"/>
    <property type="evidence" value="ECO:0007669"/>
    <property type="project" value="InterPro"/>
</dbReference>
<dbReference type="PANTHER" id="PTHR11207:SF0">
    <property type="entry name" value="RIBONUCLEASE 3"/>
    <property type="match status" value="1"/>
</dbReference>
<dbReference type="InterPro" id="IPR036389">
    <property type="entry name" value="RNase_III_sf"/>
</dbReference>
<dbReference type="CDD" id="cd00593">
    <property type="entry name" value="RIBOc"/>
    <property type="match status" value="1"/>
</dbReference>
<dbReference type="PANTHER" id="PTHR11207">
    <property type="entry name" value="RIBONUCLEASE III"/>
    <property type="match status" value="1"/>
</dbReference>